<comment type="similarity">
    <text evidence="1">Belongs to the SIKE family.</text>
</comment>
<feature type="compositionally biased region" description="Polar residues" evidence="3">
    <location>
        <begin position="276"/>
        <end position="294"/>
    </location>
</feature>
<dbReference type="Proteomes" id="UP000717515">
    <property type="component" value="Unassembled WGS sequence"/>
</dbReference>
<gene>
    <name evidence="4" type="ORF">KVV02_007582</name>
</gene>
<evidence type="ECO:0000313" key="5">
    <source>
        <dbReference type="Proteomes" id="UP000717515"/>
    </source>
</evidence>
<protein>
    <submittedName>
        <fullName evidence="4">Uncharacterized protein</fullName>
    </submittedName>
</protein>
<evidence type="ECO:0000256" key="2">
    <source>
        <dbReference type="ARBA" id="ARBA00023054"/>
    </source>
</evidence>
<accession>A0A9P8A3K1</accession>
<evidence type="ECO:0000256" key="1">
    <source>
        <dbReference type="ARBA" id="ARBA00005537"/>
    </source>
</evidence>
<dbReference type="Pfam" id="PF05769">
    <property type="entry name" value="SIKE"/>
    <property type="match status" value="1"/>
</dbReference>
<dbReference type="PANTHER" id="PTHR39472:SF1">
    <property type="entry name" value="EXPRESSED PROTEIN"/>
    <property type="match status" value="1"/>
</dbReference>
<proteinExistence type="inferred from homology"/>
<dbReference type="InterPro" id="IPR008555">
    <property type="entry name" value="SIKE"/>
</dbReference>
<feature type="compositionally biased region" description="Polar residues" evidence="3">
    <location>
        <begin position="447"/>
        <end position="457"/>
    </location>
</feature>
<keyword evidence="2" id="KW-0175">Coiled coil</keyword>
<dbReference type="AlphaFoldDB" id="A0A9P8A3K1"/>
<dbReference type="EMBL" id="JAIFTL010000160">
    <property type="protein sequence ID" value="KAG9322200.1"/>
    <property type="molecule type" value="Genomic_DNA"/>
</dbReference>
<feature type="compositionally biased region" description="Low complexity" evidence="3">
    <location>
        <begin position="383"/>
        <end position="427"/>
    </location>
</feature>
<dbReference type="PANTHER" id="PTHR39472">
    <property type="entry name" value="EXPRESSED PROTEIN"/>
    <property type="match status" value="1"/>
</dbReference>
<sequence length="484" mass="52357">MTSHLLILSPVSPVSLHSPAASFSNHIHLLCLSFLLAAYFTRPTAEASSESPFFPSLSSSAQSLLPTFSLAVTFLVLLGLQVAMTVDDAVMQKLWKLTNELTAQLVFNRNATLELKQQLADLQAKTAVQGSVTIASDTTQTKSQEHADYTLRIANERLMEENSQLQEQLREYERWMEYIMAKFRLQNFAMAQSRKEAMHEAYRMTEQEGELTHRLQEENAILQARLVEVGAIARKAITDECYNTESIIETLERENQGLREMLGVAADHANIMATPHSGNRVSFPSTGSYMASSGSDREPQHGFEHAPEVVAREEAALASSPEPVPDVVDKLESVSSSNLNQVEKLTEKVGTEAEVTAVVDGVRKAKANAKRPTETASVPPIKSSTNHNQNTPNTNSSSTKANNGTDVNTSSSTSTNNSQSSKSSKTNGIMDSKGAGTGAGVAGLGSKRNSITNNSNPGPVAKSTAVGNTSTSHKPKKPNRKQKA</sequence>
<feature type="region of interest" description="Disordered" evidence="3">
    <location>
        <begin position="276"/>
        <end position="301"/>
    </location>
</feature>
<name>A0A9P8A3K1_MORAP</name>
<feature type="compositionally biased region" description="Basic residues" evidence="3">
    <location>
        <begin position="473"/>
        <end position="484"/>
    </location>
</feature>
<comment type="caution">
    <text evidence="4">The sequence shown here is derived from an EMBL/GenBank/DDBJ whole genome shotgun (WGS) entry which is preliminary data.</text>
</comment>
<evidence type="ECO:0000256" key="3">
    <source>
        <dbReference type="SAM" id="MobiDB-lite"/>
    </source>
</evidence>
<evidence type="ECO:0000313" key="4">
    <source>
        <dbReference type="EMBL" id="KAG9322200.1"/>
    </source>
</evidence>
<feature type="region of interest" description="Disordered" evidence="3">
    <location>
        <begin position="365"/>
        <end position="484"/>
    </location>
</feature>
<organism evidence="4 5">
    <name type="scientific">Mortierella alpina</name>
    <name type="common">Oleaginous fungus</name>
    <name type="synonym">Mortierella renispora</name>
    <dbReference type="NCBI Taxonomy" id="64518"/>
    <lineage>
        <taxon>Eukaryota</taxon>
        <taxon>Fungi</taxon>
        <taxon>Fungi incertae sedis</taxon>
        <taxon>Mucoromycota</taxon>
        <taxon>Mortierellomycotina</taxon>
        <taxon>Mortierellomycetes</taxon>
        <taxon>Mortierellales</taxon>
        <taxon>Mortierellaceae</taxon>
        <taxon>Mortierella</taxon>
    </lineage>
</organism>
<reference evidence="4" key="1">
    <citation type="submission" date="2021-07" db="EMBL/GenBank/DDBJ databases">
        <title>Draft genome of Mortierella alpina, strain LL118, isolated from an aspen leaf litter sample.</title>
        <authorList>
            <person name="Yang S."/>
            <person name="Vinatzer B.A."/>
        </authorList>
    </citation>
    <scope>NUCLEOTIDE SEQUENCE</scope>
    <source>
        <strain evidence="4">LL118</strain>
    </source>
</reference>